<evidence type="ECO:0000259" key="5">
    <source>
        <dbReference type="Pfam" id="PF00501"/>
    </source>
</evidence>
<dbReference type="Pfam" id="PF23024">
    <property type="entry name" value="AMP-dom_DIP2-like"/>
    <property type="match status" value="1"/>
</dbReference>
<evidence type="ECO:0000256" key="4">
    <source>
        <dbReference type="ARBA" id="ARBA00023098"/>
    </source>
</evidence>
<dbReference type="SUPFAM" id="SSF56801">
    <property type="entry name" value="Acetyl-CoA synthetase-like"/>
    <property type="match status" value="1"/>
</dbReference>
<dbReference type="PANTHER" id="PTHR22754:SF32">
    <property type="entry name" value="DISCO-INTERACTING PROTEIN 2"/>
    <property type="match status" value="1"/>
</dbReference>
<dbReference type="InterPro" id="IPR020845">
    <property type="entry name" value="AMP-binding_CS"/>
</dbReference>
<evidence type="ECO:0000256" key="1">
    <source>
        <dbReference type="ARBA" id="ARBA00006432"/>
    </source>
</evidence>
<feature type="domain" description="AMP-dependent synthetase/ligase" evidence="5">
    <location>
        <begin position="22"/>
        <end position="431"/>
    </location>
</feature>
<dbReference type="Gene3D" id="3.30.300.30">
    <property type="match status" value="1"/>
</dbReference>
<keyword evidence="2 7" id="KW-0436">Ligase</keyword>
<dbReference type="Gene3D" id="3.40.50.12780">
    <property type="entry name" value="N-terminal domain of ligase-like"/>
    <property type="match status" value="1"/>
</dbReference>
<comment type="similarity">
    <text evidence="1">Belongs to the ATP-dependent AMP-binding enzyme family.</text>
</comment>
<dbReference type="InterPro" id="IPR025110">
    <property type="entry name" value="AMP-bd_C"/>
</dbReference>
<evidence type="ECO:0000256" key="3">
    <source>
        <dbReference type="ARBA" id="ARBA00022832"/>
    </source>
</evidence>
<feature type="domain" description="AMP-binding enzyme C-terminal" evidence="6">
    <location>
        <begin position="475"/>
        <end position="591"/>
    </location>
</feature>
<keyword evidence="4" id="KW-0443">Lipid metabolism</keyword>
<dbReference type="InterPro" id="IPR042099">
    <property type="entry name" value="ANL_N_sf"/>
</dbReference>
<dbReference type="Proteomes" id="UP001597145">
    <property type="component" value="Unassembled WGS sequence"/>
</dbReference>
<protein>
    <submittedName>
        <fullName evidence="7">Fatty acyl-AMP ligase</fullName>
    </submittedName>
</protein>
<dbReference type="InterPro" id="IPR000873">
    <property type="entry name" value="AMP-dep_synth/lig_dom"/>
</dbReference>
<organism evidence="7 8">
    <name type="scientific">Pseudonocardia aurantiaca</name>
    <dbReference type="NCBI Taxonomy" id="75290"/>
    <lineage>
        <taxon>Bacteria</taxon>
        <taxon>Bacillati</taxon>
        <taxon>Actinomycetota</taxon>
        <taxon>Actinomycetes</taxon>
        <taxon>Pseudonocardiales</taxon>
        <taxon>Pseudonocardiaceae</taxon>
        <taxon>Pseudonocardia</taxon>
    </lineage>
</organism>
<evidence type="ECO:0000259" key="6">
    <source>
        <dbReference type="Pfam" id="PF23024"/>
    </source>
</evidence>
<dbReference type="GO" id="GO:0016874">
    <property type="term" value="F:ligase activity"/>
    <property type="evidence" value="ECO:0007669"/>
    <property type="project" value="UniProtKB-KW"/>
</dbReference>
<comment type="caution">
    <text evidence="7">The sequence shown here is derived from an EMBL/GenBank/DDBJ whole genome shotgun (WGS) entry which is preliminary data.</text>
</comment>
<dbReference type="RefSeq" id="WP_343985794.1">
    <property type="nucleotide sequence ID" value="NZ_BAAAJG010000026.1"/>
</dbReference>
<dbReference type="Pfam" id="PF00501">
    <property type="entry name" value="AMP-binding"/>
    <property type="match status" value="1"/>
</dbReference>
<keyword evidence="8" id="KW-1185">Reference proteome</keyword>
<dbReference type="PANTHER" id="PTHR22754">
    <property type="entry name" value="DISCO-INTERACTING PROTEIN 2 DIP2 -RELATED"/>
    <property type="match status" value="1"/>
</dbReference>
<evidence type="ECO:0000256" key="2">
    <source>
        <dbReference type="ARBA" id="ARBA00022598"/>
    </source>
</evidence>
<dbReference type="CDD" id="cd05931">
    <property type="entry name" value="FAAL"/>
    <property type="match status" value="1"/>
</dbReference>
<keyword evidence="3" id="KW-0276">Fatty acid metabolism</keyword>
<accession>A0ABW4FX61</accession>
<name>A0ABW4FX61_9PSEU</name>
<dbReference type="InterPro" id="IPR040097">
    <property type="entry name" value="FAAL/FAAC"/>
</dbReference>
<proteinExistence type="inferred from homology"/>
<sequence>MTSTVPTPTQTSVPPLLLDRLRDHARASPDALACAFVAEDSADGAEEEQLTYASLDREVRAVATGLRAHLAPGDRVLLLLPEGADFVRGFLGCMRAGVIPVPAYPPLPVQSRQRVETLRSIVADCQPRAVLSSASDEDVEAICGVAPDLADLVWRRPAELLELTPDPAADHPATADGVAFLQYTSGSTSAPKGVVVTHGAIAHNLAMIAAGFDLDEPPRMVSWLPLFHDMGLIGNLLYPLWAGGSSVLMTPMTFLKRPARWLRAISRHRAHVAGGPNFGFDLCVRRVRDREIEGIDLSGWRSAFNGAEPVRAATLDAFAERFAAYGFDPRAWWPCYGLAEATLLVTSVDPRLAPRRLTVDRDAFQQDLVIPVEVTAEAAAPADDITTLVSCGTAKLDRTVLIVDPETGGPTPPGRVGEIWIGGPLLPVGYWDNERATEETFRAVPTEGPQLPYMRSGDLGFLHDGELYVTGRCKDLLIVGGRNHYPQDIEATIEESHEAIRKSCVAAFAVDDGGEERVVVVAGAGQGAVGPGENAAAKRAEIVKAAAVAVAAEHGIQLHDVAMVGPNAVPKTSSGKLRRAACRSSYLAGEYAPSTPTEQTAHTEES</sequence>
<dbReference type="InterPro" id="IPR045851">
    <property type="entry name" value="AMP-bd_C_sf"/>
</dbReference>
<evidence type="ECO:0000313" key="7">
    <source>
        <dbReference type="EMBL" id="MFD1533647.1"/>
    </source>
</evidence>
<evidence type="ECO:0000313" key="8">
    <source>
        <dbReference type="Proteomes" id="UP001597145"/>
    </source>
</evidence>
<reference evidence="8" key="1">
    <citation type="journal article" date="2019" name="Int. J. Syst. Evol. Microbiol.">
        <title>The Global Catalogue of Microorganisms (GCM) 10K type strain sequencing project: providing services to taxonomists for standard genome sequencing and annotation.</title>
        <authorList>
            <consortium name="The Broad Institute Genomics Platform"/>
            <consortium name="The Broad Institute Genome Sequencing Center for Infectious Disease"/>
            <person name="Wu L."/>
            <person name="Ma J."/>
        </authorList>
    </citation>
    <scope>NUCLEOTIDE SEQUENCE [LARGE SCALE GENOMIC DNA]</scope>
    <source>
        <strain evidence="8">JCM 12165</strain>
    </source>
</reference>
<dbReference type="PROSITE" id="PS00455">
    <property type="entry name" value="AMP_BINDING"/>
    <property type="match status" value="1"/>
</dbReference>
<dbReference type="EMBL" id="JBHUCP010000025">
    <property type="protein sequence ID" value="MFD1533647.1"/>
    <property type="molecule type" value="Genomic_DNA"/>
</dbReference>
<gene>
    <name evidence="7" type="ORF">ACFSCY_29910</name>
</gene>